<gene>
    <name evidence="5" type="ORF">TCMB3V08_LOCUS5286</name>
</gene>
<evidence type="ECO:0000256" key="2">
    <source>
        <dbReference type="ARBA" id="ARBA00023242"/>
    </source>
</evidence>
<proteinExistence type="predicted"/>
<evidence type="ECO:0000313" key="5">
    <source>
        <dbReference type="EMBL" id="CAD7572642.1"/>
    </source>
</evidence>
<dbReference type="SMART" id="SM00225">
    <property type="entry name" value="BTB"/>
    <property type="match status" value="1"/>
</dbReference>
<dbReference type="GO" id="GO:0005634">
    <property type="term" value="C:nucleus"/>
    <property type="evidence" value="ECO:0007669"/>
    <property type="project" value="UniProtKB-SubCell"/>
</dbReference>
<comment type="subcellular location">
    <subcellularLocation>
        <location evidence="1">Nucleus</location>
    </subcellularLocation>
</comment>
<reference evidence="5" key="1">
    <citation type="submission" date="2020-11" db="EMBL/GenBank/DDBJ databases">
        <authorList>
            <person name="Tran Van P."/>
        </authorList>
    </citation>
    <scope>NUCLEOTIDE SEQUENCE</scope>
</reference>
<sequence length="234" mass="26478">MSADQQQQQFFLKWNDFQSNMVSSFKHLRDEKSFTDVTLACEGQTCKAHKMVLSACSPYFKALLEWRSLKEHQVEENFVLFQPRVFNVQDTVMPALPKRLARAWCLYPATSIQVGPQEGRRYEQQGLRKGGETSSGTLGREERRAAGPQEGRRYEQQGLRKGGETSSGASENPSKHPIIILKDVPYTHLQAILEFMYAGEVNVSQEQLPAFLKTADRLKVKGLAEAPQSIKRDG</sequence>
<dbReference type="InterPro" id="IPR011333">
    <property type="entry name" value="SKP1/BTB/POZ_sf"/>
</dbReference>
<accession>A0A7R9J4T6</accession>
<name>A0A7R9J4T6_TIMCA</name>
<dbReference type="GO" id="GO:0006357">
    <property type="term" value="P:regulation of transcription by RNA polymerase II"/>
    <property type="evidence" value="ECO:0007669"/>
    <property type="project" value="TreeGrafter"/>
</dbReference>
<dbReference type="PANTHER" id="PTHR23110">
    <property type="entry name" value="BTB DOMAIN TRANSCRIPTION FACTOR"/>
    <property type="match status" value="1"/>
</dbReference>
<dbReference type="AlphaFoldDB" id="A0A7R9J4T6"/>
<feature type="region of interest" description="Disordered" evidence="3">
    <location>
        <begin position="117"/>
        <end position="176"/>
    </location>
</feature>
<dbReference type="InterPro" id="IPR000210">
    <property type="entry name" value="BTB/POZ_dom"/>
</dbReference>
<protein>
    <submittedName>
        <fullName evidence="5">(California timema) hypothetical protein</fullName>
    </submittedName>
</protein>
<dbReference type="CDD" id="cd18315">
    <property type="entry name" value="BTB_POZ_BAB-like"/>
    <property type="match status" value="1"/>
</dbReference>
<dbReference type="Gene3D" id="3.30.710.10">
    <property type="entry name" value="Potassium Channel Kv1.1, Chain A"/>
    <property type="match status" value="2"/>
</dbReference>
<dbReference type="InterPro" id="IPR051095">
    <property type="entry name" value="Dros_DevTransReg"/>
</dbReference>
<dbReference type="Pfam" id="PF00651">
    <property type="entry name" value="BTB"/>
    <property type="match status" value="2"/>
</dbReference>
<evidence type="ECO:0000256" key="3">
    <source>
        <dbReference type="SAM" id="MobiDB-lite"/>
    </source>
</evidence>
<evidence type="ECO:0000256" key="1">
    <source>
        <dbReference type="ARBA" id="ARBA00004123"/>
    </source>
</evidence>
<organism evidence="5">
    <name type="scientific">Timema californicum</name>
    <name type="common">California timema</name>
    <name type="synonym">Walking stick</name>
    <dbReference type="NCBI Taxonomy" id="61474"/>
    <lineage>
        <taxon>Eukaryota</taxon>
        <taxon>Metazoa</taxon>
        <taxon>Ecdysozoa</taxon>
        <taxon>Arthropoda</taxon>
        <taxon>Hexapoda</taxon>
        <taxon>Insecta</taxon>
        <taxon>Pterygota</taxon>
        <taxon>Neoptera</taxon>
        <taxon>Polyneoptera</taxon>
        <taxon>Phasmatodea</taxon>
        <taxon>Timematodea</taxon>
        <taxon>Timematoidea</taxon>
        <taxon>Timematidae</taxon>
        <taxon>Timema</taxon>
    </lineage>
</organism>
<evidence type="ECO:0000259" key="4">
    <source>
        <dbReference type="PROSITE" id="PS50097"/>
    </source>
</evidence>
<feature type="compositionally biased region" description="Basic and acidic residues" evidence="3">
    <location>
        <begin position="139"/>
        <end position="155"/>
    </location>
</feature>
<dbReference type="PROSITE" id="PS50097">
    <property type="entry name" value="BTB"/>
    <property type="match status" value="1"/>
</dbReference>
<dbReference type="PANTHER" id="PTHR23110:SF109">
    <property type="entry name" value="FI07618P-RELATED"/>
    <property type="match status" value="1"/>
</dbReference>
<dbReference type="SUPFAM" id="SSF54695">
    <property type="entry name" value="POZ domain"/>
    <property type="match status" value="1"/>
</dbReference>
<keyword evidence="2" id="KW-0539">Nucleus</keyword>
<feature type="domain" description="BTB" evidence="4">
    <location>
        <begin position="35"/>
        <end position="205"/>
    </location>
</feature>
<dbReference type="EMBL" id="OE181148">
    <property type="protein sequence ID" value="CAD7572642.1"/>
    <property type="molecule type" value="Genomic_DNA"/>
</dbReference>